<evidence type="ECO:0000256" key="1">
    <source>
        <dbReference type="ARBA" id="ARBA00001974"/>
    </source>
</evidence>
<evidence type="ECO:0000313" key="11">
    <source>
        <dbReference type="Proteomes" id="UP000192708"/>
    </source>
</evidence>
<dbReference type="Gene3D" id="3.50.50.60">
    <property type="entry name" value="FAD/NAD(P)-binding domain"/>
    <property type="match status" value="2"/>
</dbReference>
<keyword evidence="4" id="KW-0274">FAD</keyword>
<dbReference type="STRING" id="1938817.SAMN06296008_111106"/>
<dbReference type="GO" id="GO:0003884">
    <property type="term" value="F:D-amino-acid oxidase activity"/>
    <property type="evidence" value="ECO:0007669"/>
    <property type="project" value="UniProtKB-EC"/>
</dbReference>
<evidence type="ECO:0000256" key="2">
    <source>
        <dbReference type="ARBA" id="ARBA00006730"/>
    </source>
</evidence>
<dbReference type="Proteomes" id="UP000192708">
    <property type="component" value="Unassembled WGS sequence"/>
</dbReference>
<dbReference type="AlphaFoldDB" id="A0A1W2B5S6"/>
<dbReference type="SUPFAM" id="SSF51905">
    <property type="entry name" value="FAD/NAD(P)-binding domain"/>
    <property type="match status" value="1"/>
</dbReference>
<dbReference type="EC" id="1.4.3.3" evidence="6"/>
<keyword evidence="11" id="KW-1185">Reference proteome</keyword>
<proteinExistence type="inferred from homology"/>
<keyword evidence="5" id="KW-0560">Oxidoreductase</keyword>
<accession>A0A1W2B5S6</accession>
<comment type="catalytic activity">
    <reaction evidence="8">
        <text>a D-alpha-amino acid + O2 + H2O = a 2-oxocarboxylate + H2O2 + NH4(+)</text>
        <dbReference type="Rhea" id="RHEA:21816"/>
        <dbReference type="ChEBI" id="CHEBI:15377"/>
        <dbReference type="ChEBI" id="CHEBI:15379"/>
        <dbReference type="ChEBI" id="CHEBI:16240"/>
        <dbReference type="ChEBI" id="CHEBI:28938"/>
        <dbReference type="ChEBI" id="CHEBI:35179"/>
        <dbReference type="ChEBI" id="CHEBI:59871"/>
        <dbReference type="EC" id="1.4.3.3"/>
    </reaction>
    <physiologicalReaction direction="left-to-right" evidence="8">
        <dbReference type="Rhea" id="RHEA:21817"/>
    </physiologicalReaction>
</comment>
<dbReference type="GO" id="GO:0046416">
    <property type="term" value="P:D-amino acid metabolic process"/>
    <property type="evidence" value="ECO:0007669"/>
    <property type="project" value="InterPro"/>
</dbReference>
<dbReference type="PANTHER" id="PTHR11530:SF11">
    <property type="entry name" value="D-ASPARTATE OXIDASE"/>
    <property type="match status" value="1"/>
</dbReference>
<comment type="similarity">
    <text evidence="2">Belongs to the DAMOX/DASOX family.</text>
</comment>
<evidence type="ECO:0000313" key="10">
    <source>
        <dbReference type="EMBL" id="SMC68355.1"/>
    </source>
</evidence>
<sequence>MTKKQVIILGAGLMGRLIALACAKEGFRVSVYDQGGSEVKDSAAYTAAAMLAPLAESVATENNIIEMGLYSLNRWPELIKGLSKPVFFQQNGSLIVWHAQDQSLGKHFYSQLNKTQKIFPAQFQHEKITHEKLNLLENQLDHRFREALYLPHEGQLDNRELLDALLIDAQLYGAQFYWYSPRELSDFPESSHFKIIDCRGLGSKQSITPLRGVRGEVIRVYAPEVKLQRPIRLLHPRYPIYIAPKDNDVYVIGATEIESEDMSEVSVRSALELLSAAYSLHSGFAEGRILEMNAQCRPSLPNNAPIILKTNERIISINGLYRHGFMISPALLDAAMEMILTDQSNLAQQFSIESSLPHASNH</sequence>
<dbReference type="Pfam" id="PF01266">
    <property type="entry name" value="DAO"/>
    <property type="match status" value="1"/>
</dbReference>
<organism evidence="10 11">
    <name type="scientific">Polynucleobacter kasalickyi</name>
    <dbReference type="NCBI Taxonomy" id="1938817"/>
    <lineage>
        <taxon>Bacteria</taxon>
        <taxon>Pseudomonadati</taxon>
        <taxon>Pseudomonadota</taxon>
        <taxon>Betaproteobacteria</taxon>
        <taxon>Burkholderiales</taxon>
        <taxon>Burkholderiaceae</taxon>
        <taxon>Polynucleobacter</taxon>
    </lineage>
</organism>
<comment type="cofactor">
    <cofactor evidence="1">
        <name>FAD</name>
        <dbReference type="ChEBI" id="CHEBI:57692"/>
    </cofactor>
</comment>
<evidence type="ECO:0000256" key="7">
    <source>
        <dbReference type="ARBA" id="ARBA00039751"/>
    </source>
</evidence>
<dbReference type="RefSeq" id="WP_369405857.1">
    <property type="nucleotide sequence ID" value="NZ_FWXJ01000011.1"/>
</dbReference>
<feature type="domain" description="FAD dependent oxidoreductase" evidence="9">
    <location>
        <begin position="6"/>
        <end position="330"/>
    </location>
</feature>
<dbReference type="InterPro" id="IPR036188">
    <property type="entry name" value="FAD/NAD-bd_sf"/>
</dbReference>
<dbReference type="InterPro" id="IPR006076">
    <property type="entry name" value="FAD-dep_OxRdtase"/>
</dbReference>
<evidence type="ECO:0000256" key="6">
    <source>
        <dbReference type="ARBA" id="ARBA00039101"/>
    </source>
</evidence>
<protein>
    <recommendedName>
        <fullName evidence="7">D-amino-acid oxidase</fullName>
        <ecNumber evidence="6">1.4.3.3</ecNumber>
    </recommendedName>
</protein>
<dbReference type="InterPro" id="IPR023209">
    <property type="entry name" value="DAO"/>
</dbReference>
<evidence type="ECO:0000256" key="4">
    <source>
        <dbReference type="ARBA" id="ARBA00022827"/>
    </source>
</evidence>
<dbReference type="Gene3D" id="3.30.9.10">
    <property type="entry name" value="D-Amino Acid Oxidase, subunit A, domain 2"/>
    <property type="match status" value="2"/>
</dbReference>
<reference evidence="10 11" key="1">
    <citation type="submission" date="2017-04" db="EMBL/GenBank/DDBJ databases">
        <authorList>
            <person name="Afonso C.L."/>
            <person name="Miller P.J."/>
            <person name="Scott M.A."/>
            <person name="Spackman E."/>
            <person name="Goraichik I."/>
            <person name="Dimitrov K.M."/>
            <person name="Suarez D.L."/>
            <person name="Swayne D.E."/>
        </authorList>
    </citation>
    <scope>NUCLEOTIDE SEQUENCE [LARGE SCALE GENOMIC DNA]</scope>
    <source>
        <strain evidence="10 11">VK13</strain>
    </source>
</reference>
<evidence type="ECO:0000256" key="3">
    <source>
        <dbReference type="ARBA" id="ARBA00022630"/>
    </source>
</evidence>
<gene>
    <name evidence="10" type="ORF">SAMN06296008_111106</name>
</gene>
<evidence type="ECO:0000256" key="5">
    <source>
        <dbReference type="ARBA" id="ARBA00023002"/>
    </source>
</evidence>
<keyword evidence="3" id="KW-0285">Flavoprotein</keyword>
<evidence type="ECO:0000256" key="8">
    <source>
        <dbReference type="ARBA" id="ARBA00049547"/>
    </source>
</evidence>
<dbReference type="PANTHER" id="PTHR11530">
    <property type="entry name" value="D-AMINO ACID OXIDASE"/>
    <property type="match status" value="1"/>
</dbReference>
<name>A0A1W2B5S6_9BURK</name>
<evidence type="ECO:0000259" key="9">
    <source>
        <dbReference type="Pfam" id="PF01266"/>
    </source>
</evidence>
<dbReference type="EMBL" id="FWXJ01000011">
    <property type="protein sequence ID" value="SMC68355.1"/>
    <property type="molecule type" value="Genomic_DNA"/>
</dbReference>
<dbReference type="GO" id="GO:0071949">
    <property type="term" value="F:FAD binding"/>
    <property type="evidence" value="ECO:0007669"/>
    <property type="project" value="InterPro"/>
</dbReference>